<proteinExistence type="inferred from homology"/>
<evidence type="ECO:0000256" key="1">
    <source>
        <dbReference type="ARBA" id="ARBA00005409"/>
    </source>
</evidence>
<dbReference type="Pfam" id="PF00686">
    <property type="entry name" value="CBM_20"/>
    <property type="match status" value="1"/>
</dbReference>
<dbReference type="InterPro" id="IPR002044">
    <property type="entry name" value="CBM20"/>
</dbReference>
<dbReference type="NCBIfam" id="TIGR01484">
    <property type="entry name" value="HAD-SF-IIB"/>
    <property type="match status" value="1"/>
</dbReference>
<sequence>MDILSEVRVVFTLKNALEDVYLVGNCEKLGNWNPRNGVRLFKLDGIHCSITPIKLLKNSKLEYKYVSYVNGVFIWETINNRKLTPKSNLLLQDTFNSSISYHDYSQKHFEKCQRASVDISTFNITSESFIIVSMHLPVKISKQSGTWKVLDNNSPWHSQLYSAVKDKLNFLWLGFPGFEVPEEDQSEITQLLSNYHCVPVFIPNNTLHFHSAYCDNFLFKIFNNALDIRNPMVHEHDTQQWEGYKILNILFSDALFNIYLNQIVWIHGIELFLLPSFISRKVKDSMNIGFYLHRPFPSSEIFRVLPHKITILNALCSCDVIGFQIFEHASHFITSCKRILEVESKTSKDGYTCLSYFGRDITVYIGHVGILPEKIVEVQKMIGYEDKLNEIKVDLKNKFVIFSLDHVNPLAGLTLKMETIKKLCKDKRIANNVIFLQVLIPNMQFKSIIEQIVNGADEVNRCQGREVVRIIVKDITLQERYAYMEASSGLIVGSIREGLCLLPFEYLCIKRYQNSGILLSEFAGSSRTLSSPFKVNPFSIDALESGILKLINSSPAKSRLDKDLAYIHTKTTLHWALSFLSQVKISEKNTSKYQYVPIGMGDTLRVMAIPKDFFKLDEYQVLCAYKNRKNRVLFFDVEGTLLNFIKDKDSFQPSNKILSALEDLCSDLKNTIVTITGRERSILNKWFSKVNNLSMAAEYGAYIKINSNNWESFVGEPANWKECSKQIIESYVQRTEGSFIIVKECSVVFNYRDTDSGFAQWQAKDLVLNLENLLNLEDCEILEGDKFVEVRPKNIDKGTTMCRVLQKIYKTKGKVDFVFTIGDDASDEKMFKMIKKLKKKHCEWLSPDAKIFSCTFGMKPSEAMYYFLNADEVLKLMELLSASGKRTHSLGNLVSKHSNYHFTTVNVNSLSRKRKDFDSPDITEIFSPNFNT</sequence>
<comment type="similarity">
    <text evidence="2">In the C-terminal section; belongs to the trehalose phosphatase family.</text>
</comment>
<dbReference type="EMBL" id="MPUH01000623">
    <property type="protein sequence ID" value="OMJ76597.1"/>
    <property type="molecule type" value="Genomic_DNA"/>
</dbReference>
<keyword evidence="5" id="KW-1185">Reference proteome</keyword>
<dbReference type="InterPro" id="IPR013783">
    <property type="entry name" value="Ig-like_fold"/>
</dbReference>
<feature type="domain" description="CBM20" evidence="3">
    <location>
        <begin position="1"/>
        <end position="106"/>
    </location>
</feature>
<evidence type="ECO:0000313" key="5">
    <source>
        <dbReference type="Proteomes" id="UP000187209"/>
    </source>
</evidence>
<dbReference type="Pfam" id="PF02358">
    <property type="entry name" value="Trehalose_PPase"/>
    <property type="match status" value="1"/>
</dbReference>
<dbReference type="Gene3D" id="2.60.40.10">
    <property type="entry name" value="Immunoglobulins"/>
    <property type="match status" value="1"/>
</dbReference>
<dbReference type="PANTHER" id="PTHR10788">
    <property type="entry name" value="TREHALOSE-6-PHOSPHATE SYNTHASE"/>
    <property type="match status" value="1"/>
</dbReference>
<dbReference type="PANTHER" id="PTHR10788:SF94">
    <property type="entry name" value="ALPHA,ALPHA-TREHALOSE-PHOSPHATE SYNTHASE [UDP-FORMING] 5"/>
    <property type="match status" value="1"/>
</dbReference>
<dbReference type="GO" id="GO:0005992">
    <property type="term" value="P:trehalose biosynthetic process"/>
    <property type="evidence" value="ECO:0007669"/>
    <property type="project" value="InterPro"/>
</dbReference>
<dbReference type="InterPro" id="IPR023214">
    <property type="entry name" value="HAD_sf"/>
</dbReference>
<dbReference type="FunFam" id="3.40.50.1000:FF:000052">
    <property type="entry name" value="Alpha,alpha-trehalose-phosphate synthase [UDP-forming] 6"/>
    <property type="match status" value="1"/>
</dbReference>
<dbReference type="SMART" id="SM01065">
    <property type="entry name" value="CBM_2"/>
    <property type="match status" value="1"/>
</dbReference>
<comment type="similarity">
    <text evidence="1">In the N-terminal section; belongs to the glycosyltransferase 20 family.</text>
</comment>
<dbReference type="Pfam" id="PF00982">
    <property type="entry name" value="Glyco_transf_20"/>
    <property type="match status" value="1"/>
</dbReference>
<dbReference type="Proteomes" id="UP000187209">
    <property type="component" value="Unassembled WGS sequence"/>
</dbReference>
<dbReference type="InterPro" id="IPR001830">
    <property type="entry name" value="Glyco_trans_20"/>
</dbReference>
<evidence type="ECO:0000313" key="4">
    <source>
        <dbReference type="EMBL" id="OMJ76597.1"/>
    </source>
</evidence>
<dbReference type="GO" id="GO:2001070">
    <property type="term" value="F:starch binding"/>
    <property type="evidence" value="ECO:0007669"/>
    <property type="project" value="InterPro"/>
</dbReference>
<evidence type="ECO:0000259" key="3">
    <source>
        <dbReference type="PROSITE" id="PS51166"/>
    </source>
</evidence>
<protein>
    <recommendedName>
        <fullName evidence="3">CBM20 domain-containing protein</fullName>
    </recommendedName>
</protein>
<dbReference type="InterPro" id="IPR013784">
    <property type="entry name" value="Carb-bd-like_fold"/>
</dbReference>
<dbReference type="GO" id="GO:0005829">
    <property type="term" value="C:cytosol"/>
    <property type="evidence" value="ECO:0007669"/>
    <property type="project" value="TreeGrafter"/>
</dbReference>
<reference evidence="4 5" key="1">
    <citation type="submission" date="2016-11" db="EMBL/GenBank/DDBJ databases">
        <title>The macronuclear genome of Stentor coeruleus: a giant cell with tiny introns.</title>
        <authorList>
            <person name="Slabodnick M."/>
            <person name="Ruby J.G."/>
            <person name="Reiff S.B."/>
            <person name="Swart E.C."/>
            <person name="Gosai S."/>
            <person name="Prabakaran S."/>
            <person name="Witkowska E."/>
            <person name="Larue G.E."/>
            <person name="Fisher S."/>
            <person name="Freeman R.M."/>
            <person name="Gunawardena J."/>
            <person name="Chu W."/>
            <person name="Stover N.A."/>
            <person name="Gregory B.D."/>
            <person name="Nowacki M."/>
            <person name="Derisi J."/>
            <person name="Roy S.W."/>
            <person name="Marshall W.F."/>
            <person name="Sood P."/>
        </authorList>
    </citation>
    <scope>NUCLEOTIDE SEQUENCE [LARGE SCALE GENOMIC DNA]</scope>
    <source>
        <strain evidence="4">WM001</strain>
    </source>
</reference>
<dbReference type="InterPro" id="IPR003337">
    <property type="entry name" value="Trehalose_PPase"/>
</dbReference>
<dbReference type="Gene3D" id="3.40.50.1000">
    <property type="entry name" value="HAD superfamily/HAD-like"/>
    <property type="match status" value="1"/>
</dbReference>
<name>A0A1R2BII7_9CILI</name>
<organism evidence="4 5">
    <name type="scientific">Stentor coeruleus</name>
    <dbReference type="NCBI Taxonomy" id="5963"/>
    <lineage>
        <taxon>Eukaryota</taxon>
        <taxon>Sar</taxon>
        <taxon>Alveolata</taxon>
        <taxon>Ciliophora</taxon>
        <taxon>Postciliodesmatophora</taxon>
        <taxon>Heterotrichea</taxon>
        <taxon>Heterotrichida</taxon>
        <taxon>Stentoridae</taxon>
        <taxon>Stentor</taxon>
    </lineage>
</organism>
<evidence type="ECO:0000256" key="2">
    <source>
        <dbReference type="ARBA" id="ARBA00006330"/>
    </source>
</evidence>
<dbReference type="Gene3D" id="3.30.70.1020">
    <property type="entry name" value="Trehalose-6-phosphate phosphatase related protein, domain 2"/>
    <property type="match status" value="1"/>
</dbReference>
<dbReference type="GO" id="GO:0004805">
    <property type="term" value="F:trehalose-phosphatase activity"/>
    <property type="evidence" value="ECO:0007669"/>
    <property type="project" value="TreeGrafter"/>
</dbReference>
<dbReference type="OrthoDB" id="550577at2759"/>
<dbReference type="InterPro" id="IPR036412">
    <property type="entry name" value="HAD-like_sf"/>
</dbReference>
<dbReference type="InterPro" id="IPR006379">
    <property type="entry name" value="HAD-SF_hydro_IIB"/>
</dbReference>
<dbReference type="AlphaFoldDB" id="A0A1R2BII7"/>
<dbReference type="PROSITE" id="PS51166">
    <property type="entry name" value="CBM20"/>
    <property type="match status" value="1"/>
</dbReference>
<accession>A0A1R2BII7</accession>
<dbReference type="Gene3D" id="3.40.50.2000">
    <property type="entry name" value="Glycogen Phosphorylase B"/>
    <property type="match status" value="2"/>
</dbReference>
<dbReference type="SUPFAM" id="SSF53756">
    <property type="entry name" value="UDP-Glycosyltransferase/glycogen phosphorylase"/>
    <property type="match status" value="1"/>
</dbReference>
<dbReference type="SUPFAM" id="SSF56784">
    <property type="entry name" value="HAD-like"/>
    <property type="match status" value="1"/>
</dbReference>
<dbReference type="SUPFAM" id="SSF49452">
    <property type="entry name" value="Starch-binding domain-like"/>
    <property type="match status" value="1"/>
</dbReference>
<dbReference type="NCBIfam" id="TIGR00685">
    <property type="entry name" value="T6PP"/>
    <property type="match status" value="1"/>
</dbReference>
<gene>
    <name evidence="4" type="ORF">SteCoe_24006</name>
</gene>
<comment type="caution">
    <text evidence="4">The sequence shown here is derived from an EMBL/GenBank/DDBJ whole genome shotgun (WGS) entry which is preliminary data.</text>
</comment>